<dbReference type="EMBL" id="CM042056">
    <property type="protein sequence ID" value="KAI3697635.1"/>
    <property type="molecule type" value="Genomic_DNA"/>
</dbReference>
<sequence>MLKVSPWKGIIRFGKRGKLSKLWHIDCSLLITVRDCTVTGIYNWYQSKEAEVLIQKAKPDYEEILKCLKEGPQPWPMKVLPENQDEGRPDRYVRKTLGEFTPPERSMYDAEKHARSYILQSLPNDIYACIDSYKDTTKGMWDQIEKMMMGSRINTQLKVTNCITRYDGFKARKGETLTETYERFNLLLNDLHKNQIRKTNTENNIKFMNSLQPEWKTFVSHIRHTQALEKIALPELYEMLIQDEEEVLELMGNQKAYEKPVVDPLALVSDKRGKSVSRSSEKEPVKSDFEPEDPDSDSDPEYTQIKEAVLFLTQAFQKRKFFNKSSSNKQRYSTTPLNRRDHKEKYEGKRRADEGKKPAKRHEEKAKEEPIKCYNCGQLGHFAKDCRKPVVRNSDYYKAKMLLAKEKEASEALMAEDDYWLNVSDEEEADEEAHLCFIGKHSTQSDTDDDDDRNSPCQVCAPYQEALIDQMKITMQKLDSCKRTIKENEQLISSLEKHVSSQSEYIEKQSIEIAGNMCIISNLKEECESCSKESKELKTKVDDLTYKLRMSENEKIDIVTQMVTYKNKNQSYTQAELDAKTVETEEELIDHKVYVPPLILEKKIVQLEESFAQERNIFQKEKQELLSQIECLNFDKKEIVSEEENEYFQT</sequence>
<reference evidence="1 2" key="2">
    <citation type="journal article" date="2022" name="Mol. Ecol. Resour.">
        <title>The genomes of chicory, endive, great burdock and yacon provide insights into Asteraceae paleo-polyploidization history and plant inulin production.</title>
        <authorList>
            <person name="Fan W."/>
            <person name="Wang S."/>
            <person name="Wang H."/>
            <person name="Wang A."/>
            <person name="Jiang F."/>
            <person name="Liu H."/>
            <person name="Zhao H."/>
            <person name="Xu D."/>
            <person name="Zhang Y."/>
        </authorList>
    </citation>
    <scope>NUCLEOTIDE SEQUENCE [LARGE SCALE GENOMIC DNA]</scope>
    <source>
        <strain evidence="2">cv. Niubang</strain>
    </source>
</reference>
<accession>A0ACB8ZJZ4</accession>
<reference evidence="2" key="1">
    <citation type="journal article" date="2022" name="Mol. Ecol. Resour.">
        <title>The genomes of chicory, endive, great burdock and yacon provide insights into Asteraceae palaeo-polyploidization history and plant inulin production.</title>
        <authorList>
            <person name="Fan W."/>
            <person name="Wang S."/>
            <person name="Wang H."/>
            <person name="Wang A."/>
            <person name="Jiang F."/>
            <person name="Liu H."/>
            <person name="Zhao H."/>
            <person name="Xu D."/>
            <person name="Zhang Y."/>
        </authorList>
    </citation>
    <scope>NUCLEOTIDE SEQUENCE [LARGE SCALE GENOMIC DNA]</scope>
    <source>
        <strain evidence="2">cv. Niubang</strain>
    </source>
</reference>
<evidence type="ECO:0000313" key="2">
    <source>
        <dbReference type="Proteomes" id="UP001055879"/>
    </source>
</evidence>
<comment type="caution">
    <text evidence="1">The sequence shown here is derived from an EMBL/GenBank/DDBJ whole genome shotgun (WGS) entry which is preliminary data.</text>
</comment>
<name>A0ACB8ZJZ4_ARCLA</name>
<proteinExistence type="predicted"/>
<evidence type="ECO:0000313" key="1">
    <source>
        <dbReference type="EMBL" id="KAI3697635.1"/>
    </source>
</evidence>
<dbReference type="Proteomes" id="UP001055879">
    <property type="component" value="Linkage Group LG10"/>
</dbReference>
<gene>
    <name evidence="1" type="ORF">L6452_30730</name>
</gene>
<keyword evidence="2" id="KW-1185">Reference proteome</keyword>
<protein>
    <submittedName>
        <fullName evidence="1">Uncharacterized protein</fullName>
    </submittedName>
</protein>
<organism evidence="1 2">
    <name type="scientific">Arctium lappa</name>
    <name type="common">Greater burdock</name>
    <name type="synonym">Lappa major</name>
    <dbReference type="NCBI Taxonomy" id="4217"/>
    <lineage>
        <taxon>Eukaryota</taxon>
        <taxon>Viridiplantae</taxon>
        <taxon>Streptophyta</taxon>
        <taxon>Embryophyta</taxon>
        <taxon>Tracheophyta</taxon>
        <taxon>Spermatophyta</taxon>
        <taxon>Magnoliopsida</taxon>
        <taxon>eudicotyledons</taxon>
        <taxon>Gunneridae</taxon>
        <taxon>Pentapetalae</taxon>
        <taxon>asterids</taxon>
        <taxon>campanulids</taxon>
        <taxon>Asterales</taxon>
        <taxon>Asteraceae</taxon>
        <taxon>Carduoideae</taxon>
        <taxon>Cardueae</taxon>
        <taxon>Arctiinae</taxon>
        <taxon>Arctium</taxon>
    </lineage>
</organism>